<reference evidence="1" key="1">
    <citation type="submission" date="2023-06" db="EMBL/GenBank/DDBJ databases">
        <title>Genomic Diversity of Vibrio spp. and Metagenomic Analysis of Pathogens in Florida Gulf Coastal Waters Following Hurricane Ian.</title>
        <authorList>
            <person name="Brumfield K.D."/>
        </authorList>
    </citation>
    <scope>NUCLEOTIDE SEQUENCE</scope>
    <source>
        <strain evidence="1">WBS2B-138</strain>
    </source>
</reference>
<sequence>MLTVTNTAVLPSNETQKCVALAMAEVIKKSQAGTRLAEFPYATAFFRHFFGTTTPSRLQLTSICHSPDMTIPAIKAELDTFIDSNGNTYTNLCSSFKEAAFPCLIGLDRFDARYDLKSAQKGNVERKLKAKQQSKADELKSQMMALPPAELPAWVRETEEHLSSHEQLSMLSDWHKEKANDDLPFHDLFIGMGAMEVALDLSYI</sequence>
<dbReference type="Proteomes" id="UP001253193">
    <property type="component" value="Unassembled WGS sequence"/>
</dbReference>
<dbReference type="AlphaFoldDB" id="A0AAW8Q075"/>
<dbReference type="EMBL" id="JAUHGG010000003">
    <property type="protein sequence ID" value="MDS1821044.1"/>
    <property type="molecule type" value="Genomic_DNA"/>
</dbReference>
<organism evidence="1 2">
    <name type="scientific">Vibrio parahaemolyticus</name>
    <dbReference type="NCBI Taxonomy" id="670"/>
    <lineage>
        <taxon>Bacteria</taxon>
        <taxon>Pseudomonadati</taxon>
        <taxon>Pseudomonadota</taxon>
        <taxon>Gammaproteobacteria</taxon>
        <taxon>Vibrionales</taxon>
        <taxon>Vibrionaceae</taxon>
        <taxon>Vibrio</taxon>
    </lineage>
</organism>
<comment type="caution">
    <text evidence="1">The sequence shown here is derived from an EMBL/GenBank/DDBJ whole genome shotgun (WGS) entry which is preliminary data.</text>
</comment>
<gene>
    <name evidence="1" type="ORF">QX249_10270</name>
</gene>
<evidence type="ECO:0000313" key="2">
    <source>
        <dbReference type="Proteomes" id="UP001253193"/>
    </source>
</evidence>
<proteinExistence type="predicted"/>
<protein>
    <submittedName>
        <fullName evidence="1">Uncharacterized protein</fullName>
    </submittedName>
</protein>
<evidence type="ECO:0000313" key="1">
    <source>
        <dbReference type="EMBL" id="MDS1821044.1"/>
    </source>
</evidence>
<name>A0AAW8Q075_VIBPH</name>
<dbReference type="RefSeq" id="WP_311019847.1">
    <property type="nucleotide sequence ID" value="NZ_JAUHGG010000003.1"/>
</dbReference>
<accession>A0AAW8Q075</accession>